<dbReference type="GO" id="GO:0000160">
    <property type="term" value="P:phosphorelay signal transduction system"/>
    <property type="evidence" value="ECO:0007669"/>
    <property type="project" value="InterPro"/>
</dbReference>
<dbReference type="Proteomes" id="UP000029738">
    <property type="component" value="Unassembled WGS sequence"/>
</dbReference>
<keyword evidence="5" id="KW-1185">Reference proteome</keyword>
<dbReference type="InterPro" id="IPR050595">
    <property type="entry name" value="Bact_response_regulator"/>
</dbReference>
<dbReference type="Pfam" id="PF00072">
    <property type="entry name" value="Response_reg"/>
    <property type="match status" value="1"/>
</dbReference>
<evidence type="ECO:0000259" key="3">
    <source>
        <dbReference type="PROSITE" id="PS50110"/>
    </source>
</evidence>
<gene>
    <name evidence="4" type="ORF">DA73_0400009905</name>
</gene>
<evidence type="ECO:0000313" key="4">
    <source>
        <dbReference type="EMBL" id="KAF3885741.1"/>
    </source>
</evidence>
<comment type="caution">
    <text evidence="4">The sequence shown here is derived from an EMBL/GenBank/DDBJ whole genome shotgun (WGS) entry which is preliminary data.</text>
</comment>
<dbReference type="InterPro" id="IPR011006">
    <property type="entry name" value="CheY-like_superfamily"/>
</dbReference>
<feature type="modified residue" description="4-aspartylphosphate" evidence="2">
    <location>
        <position position="60"/>
    </location>
</feature>
<proteinExistence type="predicted"/>
<dbReference type="PROSITE" id="PS50110">
    <property type="entry name" value="RESPONSE_REGULATORY"/>
    <property type="match status" value="1"/>
</dbReference>
<evidence type="ECO:0000313" key="5">
    <source>
        <dbReference type="Proteomes" id="UP000029738"/>
    </source>
</evidence>
<organism evidence="4 5">
    <name type="scientific">Tolypothrix bouteillei VB521301</name>
    <dbReference type="NCBI Taxonomy" id="1479485"/>
    <lineage>
        <taxon>Bacteria</taxon>
        <taxon>Bacillati</taxon>
        <taxon>Cyanobacteriota</taxon>
        <taxon>Cyanophyceae</taxon>
        <taxon>Nostocales</taxon>
        <taxon>Tolypothrichaceae</taxon>
        <taxon>Tolypothrix</taxon>
    </lineage>
</organism>
<dbReference type="SUPFAM" id="SSF52172">
    <property type="entry name" value="CheY-like"/>
    <property type="match status" value="1"/>
</dbReference>
<protein>
    <submittedName>
        <fullName evidence="4">Response regulator</fullName>
    </submittedName>
</protein>
<reference evidence="4" key="2">
    <citation type="submission" date="2019-11" db="EMBL/GenBank/DDBJ databases">
        <title>Improved Assembly of Tolypothrix boutellei genome.</title>
        <authorList>
            <person name="Sarangi A.N."/>
            <person name="Mukherjee M."/>
            <person name="Ghosh S."/>
            <person name="Singh D."/>
            <person name="Das A."/>
            <person name="Kant S."/>
            <person name="Prusty A."/>
            <person name="Tripathy S."/>
        </authorList>
    </citation>
    <scope>NUCLEOTIDE SEQUENCE</scope>
    <source>
        <strain evidence="4">VB521301</strain>
    </source>
</reference>
<dbReference type="InterPro" id="IPR001789">
    <property type="entry name" value="Sig_transdc_resp-reg_receiver"/>
</dbReference>
<dbReference type="CDD" id="cd17580">
    <property type="entry name" value="REC_2_DhkD-like"/>
    <property type="match status" value="1"/>
</dbReference>
<dbReference type="PANTHER" id="PTHR44591:SF3">
    <property type="entry name" value="RESPONSE REGULATORY DOMAIN-CONTAINING PROTEIN"/>
    <property type="match status" value="1"/>
</dbReference>
<accession>A0A8S9SZD8</accession>
<dbReference type="Gene3D" id="3.40.50.2300">
    <property type="match status" value="1"/>
</dbReference>
<dbReference type="EMBL" id="JHEG04000001">
    <property type="protein sequence ID" value="KAF3885741.1"/>
    <property type="molecule type" value="Genomic_DNA"/>
</dbReference>
<evidence type="ECO:0000256" key="1">
    <source>
        <dbReference type="ARBA" id="ARBA00022553"/>
    </source>
</evidence>
<dbReference type="AlphaFoldDB" id="A0A8S9SZD8"/>
<dbReference type="OrthoDB" id="9802186at2"/>
<dbReference type="RefSeq" id="WP_063779532.1">
    <property type="nucleotide sequence ID" value="NZ_JHEG04000001.1"/>
</dbReference>
<evidence type="ECO:0000256" key="2">
    <source>
        <dbReference type="PROSITE-ProRule" id="PRU00169"/>
    </source>
</evidence>
<sequence>MENVQVLDGLRVLAVDDNADTLDLLKFTFEEFNAQVTTATSVSVALEEVERYKPNILISDLAMPVEDGYSLIRKVRSLTKPTRQIPAIALTAMATEESRTLALNAGFNSHIVKPFDPEELIAVTSNLALVALYDTCPACGITKLSFIEYESKNKIWFQCPSCKWNRFYKLNTVKDAGFVNPYH</sequence>
<keyword evidence="1 2" id="KW-0597">Phosphoprotein</keyword>
<dbReference type="PANTHER" id="PTHR44591">
    <property type="entry name" value="STRESS RESPONSE REGULATOR PROTEIN 1"/>
    <property type="match status" value="1"/>
</dbReference>
<feature type="domain" description="Response regulatory" evidence="3">
    <location>
        <begin position="11"/>
        <end position="128"/>
    </location>
</feature>
<name>A0A8S9SZD8_9CYAN</name>
<reference evidence="4" key="1">
    <citation type="journal article" date="2015" name="Genome Announc.">
        <title>Draft Genome Sequence of Tolypothrix boutellei Strain VB521301.</title>
        <authorList>
            <person name="Chandrababunaidu M.M."/>
            <person name="Singh D."/>
            <person name="Sen D."/>
            <person name="Bhan S."/>
            <person name="Das S."/>
            <person name="Gupta A."/>
            <person name="Adhikary S.P."/>
            <person name="Tripathy S."/>
        </authorList>
    </citation>
    <scope>NUCLEOTIDE SEQUENCE</scope>
    <source>
        <strain evidence="4">VB521301</strain>
    </source>
</reference>
<dbReference type="SMART" id="SM00448">
    <property type="entry name" value="REC"/>
    <property type="match status" value="1"/>
</dbReference>